<dbReference type="AlphaFoldDB" id="A0A6L2L0W4"/>
<feature type="compositionally biased region" description="Basic and acidic residues" evidence="1">
    <location>
        <begin position="66"/>
        <end position="85"/>
    </location>
</feature>
<dbReference type="PANTHER" id="PTHR33240">
    <property type="entry name" value="OS08G0508500 PROTEIN"/>
    <property type="match status" value="1"/>
</dbReference>
<dbReference type="GO" id="GO:0003964">
    <property type="term" value="F:RNA-directed DNA polymerase activity"/>
    <property type="evidence" value="ECO:0007669"/>
    <property type="project" value="UniProtKB-KW"/>
</dbReference>
<feature type="compositionally biased region" description="Polar residues" evidence="1">
    <location>
        <begin position="86"/>
        <end position="95"/>
    </location>
</feature>
<keyword evidence="2" id="KW-0808">Transferase</keyword>
<gene>
    <name evidence="2" type="ORF">Tci_025933</name>
</gene>
<dbReference type="Gene3D" id="2.40.70.10">
    <property type="entry name" value="Acid Proteases"/>
    <property type="match status" value="1"/>
</dbReference>
<proteinExistence type="predicted"/>
<feature type="region of interest" description="Disordered" evidence="1">
    <location>
        <begin position="492"/>
        <end position="541"/>
    </location>
</feature>
<reference evidence="2" key="1">
    <citation type="journal article" date="2019" name="Sci. Rep.">
        <title>Draft genome of Tanacetum cinerariifolium, the natural source of mosquito coil.</title>
        <authorList>
            <person name="Yamashiro T."/>
            <person name="Shiraishi A."/>
            <person name="Satake H."/>
            <person name="Nakayama K."/>
        </authorList>
    </citation>
    <scope>NUCLEOTIDE SEQUENCE</scope>
</reference>
<protein>
    <submittedName>
        <fullName evidence="2">Reverse transcriptase domain-containing protein</fullName>
    </submittedName>
</protein>
<comment type="caution">
    <text evidence="2">The sequence shown here is derived from an EMBL/GenBank/DDBJ whole genome shotgun (WGS) entry which is preliminary data.</text>
</comment>
<evidence type="ECO:0000256" key="1">
    <source>
        <dbReference type="SAM" id="MobiDB-lite"/>
    </source>
</evidence>
<name>A0A6L2L0W4_TANCI</name>
<accession>A0A6L2L0W4</accession>
<dbReference type="EMBL" id="BKCJ010003254">
    <property type="protein sequence ID" value="GEU53955.1"/>
    <property type="molecule type" value="Genomic_DNA"/>
</dbReference>
<feature type="compositionally biased region" description="Basic and acidic residues" evidence="1">
    <location>
        <begin position="495"/>
        <end position="518"/>
    </location>
</feature>
<dbReference type="InterPro" id="IPR021109">
    <property type="entry name" value="Peptidase_aspartic_dom_sf"/>
</dbReference>
<sequence>MSAMANTTPIVTTVTKTATKEKTPNVAETASKINILDFREEHYEDILPVMDKIRRDKRREVHTRLDFGENSKKGHQREIAFKRLSDTYSPSTTKSGPDREYSKGNSHSIGRPHKRNSSPSRDHPRNRGRSHNIEETYGNTCSYRTWDKHRYHSHGIGRSSSMKRGRNSESSLSCVAESCTNEGGHWKLKSKRCKPTDEEDLAVPWSLEIHYIKQKDGETIEEFIERFKIETGRMKGAPECMRISGFMHGVNNPDLIKRLNEHVPKTLEKMMTATAAFIQGETARDRDQQKTGKKDAPVKDKVATIYMIQPWKRVTQQKVTQSFAHVKEITFPPLAAHKGTGGPLVIEAEISGHVVRCIYVDGGSSMEVLNEHCFNRLRLEIKSQMVPATKSLTGFSEETLWPLGQLRLLVTIGDAEHYTRAWMNFMIVRSPSPYNGIIRRSEIREIQAVPSTTHGMLKFPVKGEIVIIRSIILTPTECTTIAETPKDHAKRLKYEHHDRLPSTDSISEKDTPLLDRKTRAGLGARQDNPSRGKKTGRGRNSARSILLLLVIQPSHGQEARR</sequence>
<keyword evidence="2" id="KW-0695">RNA-directed DNA polymerase</keyword>
<evidence type="ECO:0000313" key="2">
    <source>
        <dbReference type="EMBL" id="GEU53955.1"/>
    </source>
</evidence>
<feature type="region of interest" description="Disordered" evidence="1">
    <location>
        <begin position="66"/>
        <end position="134"/>
    </location>
</feature>
<keyword evidence="2" id="KW-0548">Nucleotidyltransferase</keyword>
<dbReference type="PANTHER" id="PTHR33240:SF15">
    <property type="entry name" value="GAG-PRO-LIKE PROTEIN"/>
    <property type="match status" value="1"/>
</dbReference>
<organism evidence="2">
    <name type="scientific">Tanacetum cinerariifolium</name>
    <name type="common">Dalmatian daisy</name>
    <name type="synonym">Chrysanthemum cinerariifolium</name>
    <dbReference type="NCBI Taxonomy" id="118510"/>
    <lineage>
        <taxon>Eukaryota</taxon>
        <taxon>Viridiplantae</taxon>
        <taxon>Streptophyta</taxon>
        <taxon>Embryophyta</taxon>
        <taxon>Tracheophyta</taxon>
        <taxon>Spermatophyta</taxon>
        <taxon>Magnoliopsida</taxon>
        <taxon>eudicotyledons</taxon>
        <taxon>Gunneridae</taxon>
        <taxon>Pentapetalae</taxon>
        <taxon>asterids</taxon>
        <taxon>campanulids</taxon>
        <taxon>Asterales</taxon>
        <taxon>Asteraceae</taxon>
        <taxon>Asteroideae</taxon>
        <taxon>Anthemideae</taxon>
        <taxon>Anthemidinae</taxon>
        <taxon>Tanacetum</taxon>
    </lineage>
</organism>